<dbReference type="Gene3D" id="3.30.450.40">
    <property type="match status" value="1"/>
</dbReference>
<evidence type="ECO:0000256" key="2">
    <source>
        <dbReference type="ARBA" id="ARBA00022840"/>
    </source>
</evidence>
<protein>
    <submittedName>
        <fullName evidence="7">Transcriptional regulator of acetoin/glycerol metabolism</fullName>
    </submittedName>
</protein>
<dbReference type="EMBL" id="JACCBB010000002">
    <property type="protein sequence ID" value="NYD25130.1"/>
    <property type="molecule type" value="Genomic_DNA"/>
</dbReference>
<evidence type="ECO:0000256" key="4">
    <source>
        <dbReference type="ARBA" id="ARBA00023163"/>
    </source>
</evidence>
<evidence type="ECO:0000259" key="6">
    <source>
        <dbReference type="PROSITE" id="PS50045"/>
    </source>
</evidence>
<dbReference type="InterPro" id="IPR009057">
    <property type="entry name" value="Homeodomain-like_sf"/>
</dbReference>
<feature type="region of interest" description="Disordered" evidence="5">
    <location>
        <begin position="1"/>
        <end position="21"/>
    </location>
</feature>
<dbReference type="InterPro" id="IPR027417">
    <property type="entry name" value="P-loop_NTPase"/>
</dbReference>
<accession>A0A7Y9J3H6</accession>
<dbReference type="PROSITE" id="PS50045">
    <property type="entry name" value="SIGMA54_INTERACT_4"/>
    <property type="match status" value="1"/>
</dbReference>
<reference evidence="7 8" key="1">
    <citation type="submission" date="2020-07" db="EMBL/GenBank/DDBJ databases">
        <title>Sequencing the genomes of 1000 actinobacteria strains.</title>
        <authorList>
            <person name="Klenk H.-P."/>
        </authorList>
    </citation>
    <scope>NUCLEOTIDE SEQUENCE [LARGE SCALE GENOMIC DNA]</scope>
    <source>
        <strain evidence="7 8">DSM 7487</strain>
    </source>
</reference>
<name>A0A7Y9J3H6_9ACTN</name>
<proteinExistence type="predicted"/>
<dbReference type="GO" id="GO:0043565">
    <property type="term" value="F:sequence-specific DNA binding"/>
    <property type="evidence" value="ECO:0007669"/>
    <property type="project" value="InterPro"/>
</dbReference>
<dbReference type="Pfam" id="PF02954">
    <property type="entry name" value="HTH_8"/>
    <property type="match status" value="1"/>
</dbReference>
<evidence type="ECO:0000313" key="7">
    <source>
        <dbReference type="EMBL" id="NYD25130.1"/>
    </source>
</evidence>
<dbReference type="InterPro" id="IPR002197">
    <property type="entry name" value="HTH_Fis"/>
</dbReference>
<keyword evidence="1" id="KW-0547">Nucleotide-binding</keyword>
<dbReference type="Gene3D" id="1.10.10.60">
    <property type="entry name" value="Homeodomain-like"/>
    <property type="match status" value="1"/>
</dbReference>
<dbReference type="PRINTS" id="PR01590">
    <property type="entry name" value="HTHFIS"/>
</dbReference>
<sequence length="614" mass="66219">MTSSVSEGTTSGGGGIVVPGAGELSNSTVHALRERFLSDPRGTDLSGLRPVIARSWLRSLACNVNAAGSLLQLFAPHADEQLLLAAEPVLSELERLCSDAGGSVVLTDAEGTVAVFRGDAAELRRAERLFPTVGGRMGEDLVGTNSDGTALEEGEAVQVWGPEHFNEALQTSYCTSVPVRDPVRRSIRGVLGVMLPEHVARSANAKSMLLLVTGAAAEITRRLAERLSAREQALMAEYMREVRKRGADAVVAMDDRMTIASRTALSVFDQSDFAVLAALAREAETTQNPLQRSVTVSAGREVTLQVRPMNFGDLGASAAAVVRVQWPSAAATVPLSAKRTTRSTPFEDFVGTTRGLRRALDAAATAASRRMPAYVVGEQGTGKLRLAEGVARLLAEQVEVVDLRATRQQLPSVDDLDRTLERGAAVVLHRVDRCSPEYRDELVALLSLLEQPQILVTSNAVTDHVLPIVSALRGIEITLPPLRERREDITALAEHFLRERGTSVTRLSAKLRSALVAADWPGNVHQLREVVASMSLDRPGEEARLADLSDVHLRSLATSPLTRLEEAELQQIRLALAEANGNRLRAARLLGIGRSTLYRKIESYEGRGFDLELG</sequence>
<dbReference type="Proteomes" id="UP000521922">
    <property type="component" value="Unassembled WGS sequence"/>
</dbReference>
<dbReference type="PANTHER" id="PTHR32071">
    <property type="entry name" value="TRANSCRIPTIONAL REGULATORY PROTEIN"/>
    <property type="match status" value="1"/>
</dbReference>
<gene>
    <name evidence="7" type="ORF">BJ968_004739</name>
</gene>
<keyword evidence="2" id="KW-0067">ATP-binding</keyword>
<dbReference type="Pfam" id="PF25601">
    <property type="entry name" value="AAA_lid_14"/>
    <property type="match status" value="1"/>
</dbReference>
<evidence type="ECO:0000313" key="8">
    <source>
        <dbReference type="Proteomes" id="UP000521922"/>
    </source>
</evidence>
<dbReference type="GO" id="GO:0006355">
    <property type="term" value="P:regulation of DNA-templated transcription"/>
    <property type="evidence" value="ECO:0007669"/>
    <property type="project" value="InterPro"/>
</dbReference>
<evidence type="ECO:0000256" key="1">
    <source>
        <dbReference type="ARBA" id="ARBA00022741"/>
    </source>
</evidence>
<dbReference type="InterPro" id="IPR058031">
    <property type="entry name" value="AAA_lid_NorR"/>
</dbReference>
<keyword evidence="8" id="KW-1185">Reference proteome</keyword>
<dbReference type="Gene3D" id="3.40.50.300">
    <property type="entry name" value="P-loop containing nucleotide triphosphate hydrolases"/>
    <property type="match status" value="1"/>
</dbReference>
<dbReference type="SUPFAM" id="SSF46689">
    <property type="entry name" value="Homeodomain-like"/>
    <property type="match status" value="1"/>
</dbReference>
<keyword evidence="4" id="KW-0804">Transcription</keyword>
<dbReference type="Gene3D" id="1.10.8.60">
    <property type="match status" value="1"/>
</dbReference>
<dbReference type="SUPFAM" id="SSF52540">
    <property type="entry name" value="P-loop containing nucleoside triphosphate hydrolases"/>
    <property type="match status" value="1"/>
</dbReference>
<keyword evidence="3" id="KW-0805">Transcription regulation</keyword>
<dbReference type="InterPro" id="IPR029016">
    <property type="entry name" value="GAF-like_dom_sf"/>
</dbReference>
<evidence type="ECO:0000256" key="5">
    <source>
        <dbReference type="SAM" id="MobiDB-lite"/>
    </source>
</evidence>
<comment type="caution">
    <text evidence="7">The sequence shown here is derived from an EMBL/GenBank/DDBJ whole genome shotgun (WGS) entry which is preliminary data.</text>
</comment>
<organism evidence="7 8">
    <name type="scientific">Kineococcus aurantiacus</name>
    <dbReference type="NCBI Taxonomy" id="37633"/>
    <lineage>
        <taxon>Bacteria</taxon>
        <taxon>Bacillati</taxon>
        <taxon>Actinomycetota</taxon>
        <taxon>Actinomycetes</taxon>
        <taxon>Kineosporiales</taxon>
        <taxon>Kineosporiaceae</taxon>
        <taxon>Kineococcus</taxon>
    </lineage>
</organism>
<dbReference type="GO" id="GO:0005524">
    <property type="term" value="F:ATP binding"/>
    <property type="evidence" value="ECO:0007669"/>
    <property type="project" value="UniProtKB-KW"/>
</dbReference>
<dbReference type="AlphaFoldDB" id="A0A7Y9J3H6"/>
<evidence type="ECO:0000256" key="3">
    <source>
        <dbReference type="ARBA" id="ARBA00023015"/>
    </source>
</evidence>
<dbReference type="InterPro" id="IPR002078">
    <property type="entry name" value="Sigma_54_int"/>
</dbReference>
<feature type="domain" description="Sigma-54 factor interaction" evidence="6">
    <location>
        <begin position="472"/>
        <end position="536"/>
    </location>
</feature>
<dbReference type="RefSeq" id="WP_179757321.1">
    <property type="nucleotide sequence ID" value="NZ_BAAAGN010000024.1"/>
</dbReference>